<evidence type="ECO:0000313" key="1">
    <source>
        <dbReference type="EMBL" id="ETR67207.1"/>
    </source>
</evidence>
<comment type="caution">
    <text evidence="1">The sequence shown here is derived from an EMBL/GenBank/DDBJ whole genome shotgun (WGS) entry which is preliminary data.</text>
</comment>
<name>A0A1V1NX85_9BACT</name>
<dbReference type="AlphaFoldDB" id="A0A1V1NX85"/>
<protein>
    <submittedName>
        <fullName evidence="1">Uncharacterized protein</fullName>
    </submittedName>
</protein>
<gene>
    <name evidence="1" type="ORF">OMM_11845</name>
</gene>
<feature type="non-terminal residue" evidence="1">
    <location>
        <position position="1"/>
    </location>
</feature>
<proteinExistence type="predicted"/>
<dbReference type="EMBL" id="ATBP01001502">
    <property type="protein sequence ID" value="ETR67207.1"/>
    <property type="molecule type" value="Genomic_DNA"/>
</dbReference>
<sequence length="729" mass="77841">AGVGYNTSDATGFNMEGTDLAIALFAAKETETEMAGMQWTTVVAQSDVVEAVGLPSEMNLSVSELAVNLNRVDGTLASNATVIDYAHPDVEISIAVNKDERLVIDIPGIKGQLIQAYGQMDIVISEFFHLQGGMGFEVSAYDLQLDTNEVVSSNVFMFGSDDLFMFAGYNDPNEPGAIGVTLEHSNMALALIRSVDDDRSWISLKSHTQLASIIGVPGVSGVGVETGNFSVNANIGLMDQKGVSVPILIDNPLFVPTGVGFETLDYDREFIQIQGDMSLRIKDYVQLDGFFAFEAEPTVVPQRDGTPVEVNMFNVNAFGVNIFVGNNGPADNENAVGLTLENANVAMALMRAKDTQDDRSWFAIKADMVQGAFIGVEGLTASISDFAIEMNQTSDSDTDNVIDFSQHVIGIQVDDKTIELDFDSSDGALFKLEGYVDLNVFDFFQVQGRLAFGQENEIITLSDGSTIEADLFTMSAAEDLTAFAGVNGPSTEPDAIGFTLNEVNMALALMTSVNPDDKRTFVSLFANAGQAGFIGGESFNLTASDLTVMSNYVSEGDVVAHLADNPIVVHETAPTLDFHGDAGRFMIVDGHMDINVMDYFFAGGDMAVEFRTRDIDTQNIDGEGIIETMDLLTFGASDLMAFVGAGGPQDAEGAIGLSLSQVNMGLALMKSPSRSTQYLSLMASVGNASFIGIDDVTLSASDLSVELNQSINADDIAHLVENPIVVNTG</sequence>
<accession>A0A1V1NX85</accession>
<feature type="non-terminal residue" evidence="1">
    <location>
        <position position="729"/>
    </location>
</feature>
<dbReference type="Proteomes" id="UP000189670">
    <property type="component" value="Unassembled WGS sequence"/>
</dbReference>
<reference evidence="2" key="1">
    <citation type="submission" date="2012-11" db="EMBL/GenBank/DDBJ databases">
        <authorList>
            <person name="Lucero-Rivera Y.E."/>
            <person name="Tovar-Ramirez D."/>
        </authorList>
    </citation>
    <scope>NUCLEOTIDE SEQUENCE [LARGE SCALE GENOMIC DNA]</scope>
    <source>
        <strain evidence="2">Araruama</strain>
    </source>
</reference>
<organism evidence="1 2">
    <name type="scientific">Candidatus Magnetoglobus multicellularis str. Araruama</name>
    <dbReference type="NCBI Taxonomy" id="890399"/>
    <lineage>
        <taxon>Bacteria</taxon>
        <taxon>Pseudomonadati</taxon>
        <taxon>Thermodesulfobacteriota</taxon>
        <taxon>Desulfobacteria</taxon>
        <taxon>Desulfobacterales</taxon>
        <taxon>Desulfobacteraceae</taxon>
        <taxon>Candidatus Magnetoglobus</taxon>
    </lineage>
</organism>
<evidence type="ECO:0000313" key="2">
    <source>
        <dbReference type="Proteomes" id="UP000189670"/>
    </source>
</evidence>